<feature type="binding site" evidence="9">
    <location>
        <begin position="334"/>
        <end position="341"/>
    </location>
    <ligand>
        <name>ATP</name>
        <dbReference type="ChEBI" id="CHEBI:30616"/>
    </ligand>
</feature>
<evidence type="ECO:0000256" key="2">
    <source>
        <dbReference type="ARBA" id="ARBA00022730"/>
    </source>
</evidence>
<keyword evidence="7 9" id="KW-0694">RNA-binding</keyword>
<dbReference type="Pfam" id="PF00488">
    <property type="entry name" value="MutS_V"/>
    <property type="match status" value="1"/>
</dbReference>
<evidence type="ECO:0000256" key="8">
    <source>
        <dbReference type="ARBA" id="ARBA00023125"/>
    </source>
</evidence>
<dbReference type="Gene3D" id="3.30.1370.110">
    <property type="match status" value="1"/>
</dbReference>
<organism evidence="12 13">
    <name type="scientific">Fructilactobacillus cliffordii</name>
    <dbReference type="NCBI Taxonomy" id="2940299"/>
    <lineage>
        <taxon>Bacteria</taxon>
        <taxon>Bacillati</taxon>
        <taxon>Bacillota</taxon>
        <taxon>Bacilli</taxon>
        <taxon>Lactobacillales</taxon>
        <taxon>Lactobacillaceae</taxon>
        <taxon>Fructilactobacillus</taxon>
    </lineage>
</organism>
<dbReference type="NCBIfam" id="TIGR01069">
    <property type="entry name" value="mutS2"/>
    <property type="match status" value="1"/>
</dbReference>
<comment type="subunit">
    <text evidence="9">Homodimer. Binds to stalled ribosomes, contacting rRNA.</text>
</comment>
<dbReference type="InterPro" id="IPR002625">
    <property type="entry name" value="Smr_dom"/>
</dbReference>
<evidence type="ECO:0000259" key="11">
    <source>
        <dbReference type="PROSITE" id="PS50828"/>
    </source>
</evidence>
<keyword evidence="1 9" id="KW-0540">Nuclease</keyword>
<reference evidence="12" key="1">
    <citation type="submission" date="2022-05" db="EMBL/GenBank/DDBJ databases">
        <authorList>
            <person name="Oliphant S.A."/>
            <person name="Watson-Haigh N.S."/>
            <person name="Sumby K.M."/>
            <person name="Gardner J.M."/>
            <person name="Jiranek V."/>
        </authorList>
    </citation>
    <scope>NUCLEOTIDE SEQUENCE</scope>
    <source>
        <strain evidence="12">KI4_B1</strain>
    </source>
</reference>
<keyword evidence="10" id="KW-0175">Coiled coil</keyword>
<dbReference type="GO" id="GO:0004519">
    <property type="term" value="F:endonuclease activity"/>
    <property type="evidence" value="ECO:0007669"/>
    <property type="project" value="UniProtKB-UniRule"/>
</dbReference>
<dbReference type="PANTHER" id="PTHR48466:SF2">
    <property type="entry name" value="OS10G0509000 PROTEIN"/>
    <property type="match status" value="1"/>
</dbReference>
<dbReference type="PROSITE" id="PS00486">
    <property type="entry name" value="DNA_MISMATCH_REPAIR_2"/>
    <property type="match status" value="1"/>
</dbReference>
<dbReference type="SUPFAM" id="SSF160443">
    <property type="entry name" value="SMR domain-like"/>
    <property type="match status" value="1"/>
</dbReference>
<evidence type="ECO:0000313" key="12">
    <source>
        <dbReference type="EMBL" id="USS89798.1"/>
    </source>
</evidence>
<dbReference type="Proteomes" id="UP001055911">
    <property type="component" value="Chromosome"/>
</dbReference>
<dbReference type="Pfam" id="PF20297">
    <property type="entry name" value="MSSS"/>
    <property type="match status" value="1"/>
</dbReference>
<dbReference type="GO" id="GO:0030983">
    <property type="term" value="F:mismatched DNA binding"/>
    <property type="evidence" value="ECO:0007669"/>
    <property type="project" value="InterPro"/>
</dbReference>
<feature type="coiled-coil region" evidence="10">
    <location>
        <begin position="522"/>
        <end position="556"/>
    </location>
</feature>
<comment type="function">
    <text evidence="9">Endonuclease that is involved in the suppression of homologous recombination and thus may have a key role in the control of bacterial genetic diversity.</text>
</comment>
<keyword evidence="6 9" id="KW-0067">ATP-binding</keyword>
<dbReference type="InterPro" id="IPR027417">
    <property type="entry name" value="P-loop_NTPase"/>
</dbReference>
<keyword evidence="13" id="KW-1185">Reference proteome</keyword>
<keyword evidence="2 9" id="KW-0699">rRNA-binding</keyword>
<evidence type="ECO:0000256" key="7">
    <source>
        <dbReference type="ARBA" id="ARBA00022884"/>
    </source>
</evidence>
<keyword evidence="8 9" id="KW-0238">DNA-binding</keyword>
<protein>
    <recommendedName>
        <fullName evidence="9">Endonuclease MutS2</fullName>
        <ecNumber evidence="9">3.1.-.-</ecNumber>
    </recommendedName>
    <alternativeName>
        <fullName evidence="9">Ribosome-associated protein quality control-upstream factor</fullName>
        <shortName evidence="9">RQC-upstream factor</shortName>
        <shortName evidence="9">RqcU</shortName>
        <ecNumber evidence="9">3.6.4.-</ecNumber>
    </alternativeName>
</protein>
<evidence type="ECO:0000256" key="6">
    <source>
        <dbReference type="ARBA" id="ARBA00022840"/>
    </source>
</evidence>
<evidence type="ECO:0000256" key="10">
    <source>
        <dbReference type="SAM" id="Coils"/>
    </source>
</evidence>
<dbReference type="Pfam" id="PF01713">
    <property type="entry name" value="Smr"/>
    <property type="match status" value="1"/>
</dbReference>
<dbReference type="GO" id="GO:0140664">
    <property type="term" value="F:ATP-dependent DNA damage sensor activity"/>
    <property type="evidence" value="ECO:0007669"/>
    <property type="project" value="InterPro"/>
</dbReference>
<proteinExistence type="inferred from homology"/>
<sequence length="784" mass="87242">MNDKILQTLEYQRIKDQIAPFLVTEAGRTELQQLLPSSDQVTVQRWLDETDDGAHLYRLNRTIPLPKLKDINPAVQRLAVGASLNGKELARINAVLLASLRVQRFFADLAADHIELNLLDQEAATFAVLPEISERLRRSVDENGFLKDDASATLRAIRRRILQLQGTIKDRMESYMHGKKAKDLSETVITIRDDRYVIPVKAEAKQKFGGIVHDQSATGQTLYIEPASVVGLNNDLRSEQINEREEIKRILRELSDLLRPEQTALRQNAEKLGHFDFINAKARSAAQLKATKPALSVTNQVELKQARHPLIDQAKVVGNDLTLGLDYRQIIITGPNTGGKTITMKTLGLLQLMAQSGLFVSANEGSQVGLFDEIFADIGDEQSIEQNLSTFSSHMDNIIQILQQTTKKSLVLIDELGAGTDPHEGAALAISILDAIGTKQSEVLATTHYPELKVYGYNRPETINASMEFDEATLQPTYRLLMGIPGQSNALSIAARLGLPADVVAEARSLTSQDSQEINRMINQLTKQTKAADERARNLEQQLAEATDLHAELQTKFTQFAEQRDQLMNTAKRDANQIVSRTKREANAVIADLHRKQKQGTDIKEHELIADQGKLNALEQHPELQHNRVLRRQKARKAFRVGDDVLVKTYGQRGVLLKKVGNHDWEVELGILKMKVAESDLEKVKPEAPQRKAKASVRRTKSSGLSTTLDLRGVRYEEAMQRLDRYIDAALLAGYPSVTIIHGKGTGALRTGVTNYLKRNRQVDSFGFSPANAGGDGSTVVKFK</sequence>
<dbReference type="EC" id="3.1.-.-" evidence="9"/>
<dbReference type="EMBL" id="CP097119">
    <property type="protein sequence ID" value="USS89798.1"/>
    <property type="molecule type" value="Genomic_DNA"/>
</dbReference>
<evidence type="ECO:0000256" key="1">
    <source>
        <dbReference type="ARBA" id="ARBA00022722"/>
    </source>
</evidence>
<dbReference type="SUPFAM" id="SSF48334">
    <property type="entry name" value="DNA repair protein MutS, domain III"/>
    <property type="match status" value="1"/>
</dbReference>
<dbReference type="GO" id="GO:0072344">
    <property type="term" value="P:rescue of stalled ribosome"/>
    <property type="evidence" value="ECO:0007669"/>
    <property type="project" value="UniProtKB-UniRule"/>
</dbReference>
<dbReference type="InterPro" id="IPR000432">
    <property type="entry name" value="DNA_mismatch_repair_MutS_C"/>
</dbReference>
<dbReference type="PANTHER" id="PTHR48466">
    <property type="entry name" value="OS10G0509000 PROTEIN-RELATED"/>
    <property type="match status" value="1"/>
</dbReference>
<gene>
    <name evidence="9" type="primary">mutS2</name>
    <name evidence="9" type="synonym">rqcU</name>
    <name evidence="12" type="ORF">M3M40_03210</name>
</gene>
<dbReference type="GO" id="GO:0006298">
    <property type="term" value="P:mismatch repair"/>
    <property type="evidence" value="ECO:0007669"/>
    <property type="project" value="InterPro"/>
</dbReference>
<accession>A0A9Q9E3R4</accession>
<dbReference type="InterPro" id="IPR036063">
    <property type="entry name" value="Smr_dom_sf"/>
</dbReference>
<dbReference type="EC" id="3.6.4.-" evidence="9"/>
<dbReference type="GO" id="GO:0019843">
    <property type="term" value="F:rRNA binding"/>
    <property type="evidence" value="ECO:0007669"/>
    <property type="project" value="UniProtKB-UniRule"/>
</dbReference>
<dbReference type="GO" id="GO:0043023">
    <property type="term" value="F:ribosomal large subunit binding"/>
    <property type="evidence" value="ECO:0007669"/>
    <property type="project" value="UniProtKB-UniRule"/>
</dbReference>
<evidence type="ECO:0000256" key="4">
    <source>
        <dbReference type="ARBA" id="ARBA00022759"/>
    </source>
</evidence>
<dbReference type="InterPro" id="IPR036187">
    <property type="entry name" value="DNA_mismatch_repair_MutS_sf"/>
</dbReference>
<dbReference type="AlphaFoldDB" id="A0A9Q9E3R4"/>
<dbReference type="SMART" id="SM00534">
    <property type="entry name" value="MUTSac"/>
    <property type="match status" value="1"/>
</dbReference>
<dbReference type="GO" id="GO:0005524">
    <property type="term" value="F:ATP binding"/>
    <property type="evidence" value="ECO:0007669"/>
    <property type="project" value="UniProtKB-UniRule"/>
</dbReference>
<dbReference type="InterPro" id="IPR007696">
    <property type="entry name" value="DNA_mismatch_repair_MutS_core"/>
</dbReference>
<dbReference type="RefSeq" id="WP_252767345.1">
    <property type="nucleotide sequence ID" value="NZ_CP097119.1"/>
</dbReference>
<dbReference type="SUPFAM" id="SSF52540">
    <property type="entry name" value="P-loop containing nucleoside triphosphate hydrolases"/>
    <property type="match status" value="1"/>
</dbReference>
<keyword evidence="3 9" id="KW-0547">Nucleotide-binding</keyword>
<dbReference type="PROSITE" id="PS50828">
    <property type="entry name" value="SMR"/>
    <property type="match status" value="1"/>
</dbReference>
<comment type="similarity">
    <text evidence="9">Belongs to the DNA mismatch repair MutS family. MutS2 subfamily.</text>
</comment>
<dbReference type="InterPro" id="IPR045076">
    <property type="entry name" value="MutS"/>
</dbReference>
<dbReference type="InterPro" id="IPR005747">
    <property type="entry name" value="MutS2"/>
</dbReference>
<dbReference type="Gene3D" id="3.40.50.300">
    <property type="entry name" value="P-loop containing nucleotide triphosphate hydrolases"/>
    <property type="match status" value="1"/>
</dbReference>
<feature type="domain" description="Smr" evidence="11">
    <location>
        <begin position="709"/>
        <end position="784"/>
    </location>
</feature>
<evidence type="ECO:0000256" key="9">
    <source>
        <dbReference type="HAMAP-Rule" id="MF_00092"/>
    </source>
</evidence>
<dbReference type="InterPro" id="IPR046893">
    <property type="entry name" value="MSSS"/>
</dbReference>
<dbReference type="SMART" id="SM00533">
    <property type="entry name" value="MUTSd"/>
    <property type="match status" value="1"/>
</dbReference>
<keyword evidence="4 9" id="KW-0255">Endonuclease</keyword>
<dbReference type="GO" id="GO:0045910">
    <property type="term" value="P:negative regulation of DNA recombination"/>
    <property type="evidence" value="ECO:0007669"/>
    <property type="project" value="InterPro"/>
</dbReference>
<dbReference type="SMART" id="SM00463">
    <property type="entry name" value="SMR"/>
    <property type="match status" value="1"/>
</dbReference>
<evidence type="ECO:0000256" key="3">
    <source>
        <dbReference type="ARBA" id="ARBA00022741"/>
    </source>
</evidence>
<dbReference type="GO" id="GO:0016887">
    <property type="term" value="F:ATP hydrolysis activity"/>
    <property type="evidence" value="ECO:0007669"/>
    <property type="project" value="InterPro"/>
</dbReference>
<keyword evidence="5 9" id="KW-0378">Hydrolase</keyword>
<evidence type="ECO:0000313" key="13">
    <source>
        <dbReference type="Proteomes" id="UP001055911"/>
    </source>
</evidence>
<evidence type="ECO:0000256" key="5">
    <source>
        <dbReference type="ARBA" id="ARBA00022801"/>
    </source>
</evidence>
<dbReference type="PIRSF" id="PIRSF005814">
    <property type="entry name" value="MutS_YshD"/>
    <property type="match status" value="1"/>
</dbReference>
<comment type="function">
    <text evidence="9">Acts as a ribosome collision sensor, splitting the ribosome into its 2 subunits. Detects stalled/collided 70S ribosomes which it binds and splits by an ATP-hydrolysis driven conformational change. Acts upstream of the ribosome quality control system (RQC), a ribosome-associated complex that mediates the extraction of incompletely synthesized nascent chains from stalled ribosomes and their subsequent degradation. Probably generates substrates for RQC.</text>
</comment>
<name>A0A9Q9E3R4_9LACO</name>
<dbReference type="FunFam" id="3.40.50.300:FF:000830">
    <property type="entry name" value="Endonuclease MutS2"/>
    <property type="match status" value="1"/>
</dbReference>
<dbReference type="HAMAP" id="MF_00092">
    <property type="entry name" value="MutS2"/>
    <property type="match status" value="1"/>
</dbReference>
<dbReference type="CDD" id="cd03280">
    <property type="entry name" value="ABC_MutS2"/>
    <property type="match status" value="1"/>
</dbReference>